<evidence type="ECO:0000256" key="4">
    <source>
        <dbReference type="ARBA" id="ARBA00022737"/>
    </source>
</evidence>
<evidence type="ECO:0000256" key="5">
    <source>
        <dbReference type="ARBA" id="ARBA00023136"/>
    </source>
</evidence>
<gene>
    <name evidence="12" type="ORF">BV898_12387</name>
</gene>
<organism evidence="12 13">
    <name type="scientific">Hypsibius exemplaris</name>
    <name type="common">Freshwater tardigrade</name>
    <dbReference type="NCBI Taxonomy" id="2072580"/>
    <lineage>
        <taxon>Eukaryota</taxon>
        <taxon>Metazoa</taxon>
        <taxon>Ecdysozoa</taxon>
        <taxon>Tardigrada</taxon>
        <taxon>Eutardigrada</taxon>
        <taxon>Parachela</taxon>
        <taxon>Hypsibioidea</taxon>
        <taxon>Hypsibiidae</taxon>
        <taxon>Hypsibius</taxon>
    </lineage>
</organism>
<proteinExistence type="predicted"/>
<dbReference type="OrthoDB" id="10010359at2759"/>
<dbReference type="EMBL" id="MTYJ01000125">
    <property type="protein sequence ID" value="OQV13352.1"/>
    <property type="molecule type" value="Genomic_DNA"/>
</dbReference>
<dbReference type="InterPro" id="IPR013098">
    <property type="entry name" value="Ig_I-set"/>
</dbReference>
<dbReference type="AlphaFoldDB" id="A0A1W0WDV8"/>
<dbReference type="InterPro" id="IPR007110">
    <property type="entry name" value="Ig-like_dom"/>
</dbReference>
<dbReference type="InterPro" id="IPR013783">
    <property type="entry name" value="Ig-like_fold"/>
</dbReference>
<feature type="domain" description="Ig-like" evidence="11">
    <location>
        <begin position="128"/>
        <end position="213"/>
    </location>
</feature>
<reference evidence="13" key="1">
    <citation type="submission" date="2017-01" db="EMBL/GenBank/DDBJ databases">
        <title>Comparative genomics of anhydrobiosis in the tardigrade Hypsibius dujardini.</title>
        <authorList>
            <person name="Yoshida Y."/>
            <person name="Koutsovoulos G."/>
            <person name="Laetsch D."/>
            <person name="Stevens L."/>
            <person name="Kumar S."/>
            <person name="Horikawa D."/>
            <person name="Ishino K."/>
            <person name="Komine S."/>
            <person name="Tomita M."/>
            <person name="Blaxter M."/>
            <person name="Arakawa K."/>
        </authorList>
    </citation>
    <scope>NUCLEOTIDE SEQUENCE [LARGE SCALE GENOMIC DNA]</scope>
    <source>
        <strain evidence="13">Z151</strain>
    </source>
</reference>
<dbReference type="Pfam" id="PF07679">
    <property type="entry name" value="I-set"/>
    <property type="match status" value="2"/>
</dbReference>
<dbReference type="SUPFAM" id="SSF48726">
    <property type="entry name" value="Immunoglobulin"/>
    <property type="match status" value="3"/>
</dbReference>
<keyword evidence="6" id="KW-1015">Disulfide bond</keyword>
<dbReference type="SMART" id="SM00409">
    <property type="entry name" value="IG"/>
    <property type="match status" value="3"/>
</dbReference>
<feature type="domain" description="Ig-like" evidence="11">
    <location>
        <begin position="220"/>
        <end position="313"/>
    </location>
</feature>
<accession>A0A1W0WDV8</accession>
<dbReference type="Pfam" id="PF13927">
    <property type="entry name" value="Ig_3"/>
    <property type="match status" value="1"/>
</dbReference>
<keyword evidence="7" id="KW-0325">Glycoprotein</keyword>
<keyword evidence="9" id="KW-1133">Transmembrane helix</keyword>
<dbReference type="GO" id="GO:0005886">
    <property type="term" value="C:plasma membrane"/>
    <property type="evidence" value="ECO:0007669"/>
    <property type="project" value="UniProtKB-SubCell"/>
</dbReference>
<dbReference type="GO" id="GO:0098609">
    <property type="term" value="P:cell-cell adhesion"/>
    <property type="evidence" value="ECO:0007669"/>
    <property type="project" value="TreeGrafter"/>
</dbReference>
<keyword evidence="5 9" id="KW-0472">Membrane</keyword>
<dbReference type="InterPro" id="IPR003599">
    <property type="entry name" value="Ig_sub"/>
</dbReference>
<feature type="transmembrane region" description="Helical" evidence="9">
    <location>
        <begin position="342"/>
        <end position="371"/>
    </location>
</feature>
<dbReference type="FunFam" id="2.60.40.10:FF:000328">
    <property type="entry name" value="CLUMA_CG000981, isoform A"/>
    <property type="match status" value="1"/>
</dbReference>
<keyword evidence="4" id="KW-0677">Repeat</keyword>
<name>A0A1W0WDV8_HYPEX</name>
<comment type="subcellular location">
    <subcellularLocation>
        <location evidence="1">Cell membrane</location>
    </subcellularLocation>
</comment>
<keyword evidence="13" id="KW-1185">Reference proteome</keyword>
<dbReference type="CDD" id="cd00096">
    <property type="entry name" value="Ig"/>
    <property type="match status" value="2"/>
</dbReference>
<evidence type="ECO:0000256" key="2">
    <source>
        <dbReference type="ARBA" id="ARBA00022475"/>
    </source>
</evidence>
<evidence type="ECO:0000256" key="1">
    <source>
        <dbReference type="ARBA" id="ARBA00004236"/>
    </source>
</evidence>
<evidence type="ECO:0000313" key="12">
    <source>
        <dbReference type="EMBL" id="OQV13352.1"/>
    </source>
</evidence>
<feature type="chain" id="PRO_5012031752" evidence="10">
    <location>
        <begin position="22"/>
        <end position="372"/>
    </location>
</feature>
<dbReference type="Gene3D" id="2.60.40.10">
    <property type="entry name" value="Immunoglobulins"/>
    <property type="match status" value="3"/>
</dbReference>
<sequence length="372" mass="41305">MHCLLWIAGLLMAWTTTAVSGQQNPTITFITKELVADIGGTVELKCSVQFVKDFPVMWIRLPDTPLSFRGSRIVPDNRYSVRYDESSMTFLLQIQDLQESDEGKYQCQVQVTSTNKVTAEVELAIRRPPVISDDSTRDLIVGRGEDVSLFCNASGNPHPKVSWRRQGNAILPTGGAISHGTDLKILDIQKEHRGTYICTADNAVGNGDRRAINVRVEFSPLIRVPRDRVGQALFYDRELECVVDAFPAPQVEWIFDGRKIVTDQHYEVSAFSVANEATEMKLRIKNIQKKQFGTYQCIASNKLGSATGKVELYESTRVVGDYNDRNLFAVTTHPMDTTRKTLALGLTGAAASVIPAASSISSFFLCLFLALF</sequence>
<dbReference type="PANTHER" id="PTHR44170:SF6">
    <property type="entry name" value="CONTACTIN"/>
    <property type="match status" value="1"/>
</dbReference>
<keyword evidence="2" id="KW-1003">Cell membrane</keyword>
<keyword evidence="3 10" id="KW-0732">Signal</keyword>
<evidence type="ECO:0000256" key="8">
    <source>
        <dbReference type="ARBA" id="ARBA00023319"/>
    </source>
</evidence>
<comment type="caution">
    <text evidence="12">The sequence shown here is derived from an EMBL/GenBank/DDBJ whole genome shotgun (WGS) entry which is preliminary data.</text>
</comment>
<protein>
    <submittedName>
        <fullName evidence="12">Lachesin</fullName>
    </submittedName>
</protein>
<dbReference type="PANTHER" id="PTHR44170">
    <property type="entry name" value="PROTEIN SIDEKICK"/>
    <property type="match status" value="1"/>
</dbReference>
<evidence type="ECO:0000256" key="9">
    <source>
        <dbReference type="SAM" id="Phobius"/>
    </source>
</evidence>
<dbReference type="SMART" id="SM00408">
    <property type="entry name" value="IGc2"/>
    <property type="match status" value="3"/>
</dbReference>
<keyword evidence="9" id="KW-0812">Transmembrane</keyword>
<evidence type="ECO:0000256" key="7">
    <source>
        <dbReference type="ARBA" id="ARBA00023180"/>
    </source>
</evidence>
<feature type="signal peptide" evidence="10">
    <location>
        <begin position="1"/>
        <end position="21"/>
    </location>
</feature>
<evidence type="ECO:0000256" key="3">
    <source>
        <dbReference type="ARBA" id="ARBA00022729"/>
    </source>
</evidence>
<dbReference type="FunFam" id="2.60.40.10:FF:000032">
    <property type="entry name" value="palladin isoform X1"/>
    <property type="match status" value="1"/>
</dbReference>
<dbReference type="PROSITE" id="PS50835">
    <property type="entry name" value="IG_LIKE"/>
    <property type="match status" value="3"/>
</dbReference>
<evidence type="ECO:0000259" key="11">
    <source>
        <dbReference type="PROSITE" id="PS50835"/>
    </source>
</evidence>
<feature type="domain" description="Ig-like" evidence="11">
    <location>
        <begin position="25"/>
        <end position="118"/>
    </location>
</feature>
<evidence type="ECO:0000256" key="10">
    <source>
        <dbReference type="SAM" id="SignalP"/>
    </source>
</evidence>
<dbReference type="InterPro" id="IPR036179">
    <property type="entry name" value="Ig-like_dom_sf"/>
</dbReference>
<dbReference type="InterPro" id="IPR003598">
    <property type="entry name" value="Ig_sub2"/>
</dbReference>
<keyword evidence="8" id="KW-0393">Immunoglobulin domain</keyword>
<dbReference type="Proteomes" id="UP000192578">
    <property type="component" value="Unassembled WGS sequence"/>
</dbReference>
<evidence type="ECO:0000256" key="6">
    <source>
        <dbReference type="ARBA" id="ARBA00023157"/>
    </source>
</evidence>
<evidence type="ECO:0000313" key="13">
    <source>
        <dbReference type="Proteomes" id="UP000192578"/>
    </source>
</evidence>